<gene>
    <name evidence="1" type="ORF">S01H4_51537</name>
</gene>
<proteinExistence type="predicted"/>
<dbReference type="EMBL" id="BART01029356">
    <property type="protein sequence ID" value="GAH00260.1"/>
    <property type="molecule type" value="Genomic_DNA"/>
</dbReference>
<reference evidence="1" key="1">
    <citation type="journal article" date="2014" name="Front. Microbiol.">
        <title>High frequency of phylogenetically diverse reductive dehalogenase-homologous genes in deep subseafloor sedimentary metagenomes.</title>
        <authorList>
            <person name="Kawai M."/>
            <person name="Futagami T."/>
            <person name="Toyoda A."/>
            <person name="Takaki Y."/>
            <person name="Nishi S."/>
            <person name="Hori S."/>
            <person name="Arai W."/>
            <person name="Tsubouchi T."/>
            <person name="Morono Y."/>
            <person name="Uchiyama I."/>
            <person name="Ito T."/>
            <person name="Fujiyama A."/>
            <person name="Inagaki F."/>
            <person name="Takami H."/>
        </authorList>
    </citation>
    <scope>NUCLEOTIDE SEQUENCE</scope>
    <source>
        <strain evidence="1">Expedition CK06-06</strain>
    </source>
</reference>
<evidence type="ECO:0008006" key="2">
    <source>
        <dbReference type="Google" id="ProtNLM"/>
    </source>
</evidence>
<comment type="caution">
    <text evidence="1">The sequence shown here is derived from an EMBL/GenBank/DDBJ whole genome shotgun (WGS) entry which is preliminary data.</text>
</comment>
<protein>
    <recommendedName>
        <fullName evidence="2">CopG family transcriptional regulator</fullName>
    </recommendedName>
</protein>
<organism evidence="1">
    <name type="scientific">marine sediment metagenome</name>
    <dbReference type="NCBI Taxonomy" id="412755"/>
    <lineage>
        <taxon>unclassified sequences</taxon>
        <taxon>metagenomes</taxon>
        <taxon>ecological metagenomes</taxon>
    </lineage>
</organism>
<sequence>MVKNKAKATHKPPARIRYEQSHPTVSCRLDKDTHNLLQQRLEDLGGVSFADFVKESLGLLQLKMPDVEEIKEIASGEGYNQATEEYQIWYYCAVCRKRIDVEPNSDSHKAIIGYMKEHGWAHASCHRH</sequence>
<accession>X1CVY5</accession>
<name>X1CVY5_9ZZZZ</name>
<evidence type="ECO:0000313" key="1">
    <source>
        <dbReference type="EMBL" id="GAH00260.1"/>
    </source>
</evidence>
<dbReference type="AlphaFoldDB" id="X1CVY5"/>